<accession>A0ABT3SSR7</accession>
<protein>
    <submittedName>
        <fullName evidence="3">Class A beta-lactamase-related serine hydrolase</fullName>
    </submittedName>
</protein>
<dbReference type="Gene3D" id="3.40.710.10">
    <property type="entry name" value="DD-peptidase/beta-lactamase superfamily"/>
    <property type="match status" value="1"/>
</dbReference>
<dbReference type="PROSITE" id="PS51257">
    <property type="entry name" value="PROKAR_LIPOPROTEIN"/>
    <property type="match status" value="1"/>
</dbReference>
<evidence type="ECO:0000259" key="2">
    <source>
        <dbReference type="Pfam" id="PF00144"/>
    </source>
</evidence>
<reference evidence="3" key="1">
    <citation type="submission" date="2019-02" db="EMBL/GenBank/DDBJ databases">
        <authorList>
            <person name="Li S.-H."/>
        </authorList>
    </citation>
    <scope>NUCLEOTIDE SEQUENCE</scope>
    <source>
        <strain evidence="3">IMCC8485</strain>
    </source>
</reference>
<keyword evidence="4" id="KW-1185">Reference proteome</keyword>
<sequence length="382" mass="41077">MKKLFGAFLCLLFLVACSDSNDSNTPEPPPPPPVPPDFAAADAWMQDFVDSEDAFPGGSYIIVDKDLGVVHKKVFGNLTEDSLVLLASTSKVPTVTLLLALNDDDSIDFDIDTPIANYLPWQGVWDENITTKHLVSNRSGIPGLIQVLSNQAAAASHACQFFPIGTLYDCVESLYTNPLPGFVSTPANTAFDYGGSQWQISGGVAESVGGASWNQLWDQYIAQPCDIEITTYGNNLAIAAAWDGNPESLQGNDNPNMEGGMMATLDDYAKLLSLHLSEGVCGDNRVLSAESLIEMRTATTLNEDGSGYYGMGWWFEPANETGTTTVFTDGGAWGSLSWIDAERNYAGVVFFEEYTGTEANKATSGARNQLIPIVAEAFDAVQ</sequence>
<dbReference type="InterPro" id="IPR001466">
    <property type="entry name" value="Beta-lactam-related"/>
</dbReference>
<dbReference type="PANTHER" id="PTHR43283">
    <property type="entry name" value="BETA-LACTAMASE-RELATED"/>
    <property type="match status" value="1"/>
</dbReference>
<dbReference type="PANTHER" id="PTHR43283:SF3">
    <property type="entry name" value="BETA-LACTAMASE FAMILY PROTEIN (AFU_ORTHOLOGUE AFUA_5G07500)"/>
    <property type="match status" value="1"/>
</dbReference>
<evidence type="ECO:0000256" key="1">
    <source>
        <dbReference type="SAM" id="SignalP"/>
    </source>
</evidence>
<name>A0ABT3SSR7_9GAMM</name>
<dbReference type="RefSeq" id="WP_279251984.1">
    <property type="nucleotide sequence ID" value="NZ_SHNP01000002.1"/>
</dbReference>
<feature type="signal peptide" evidence="1">
    <location>
        <begin position="1"/>
        <end position="18"/>
    </location>
</feature>
<dbReference type="InterPro" id="IPR012338">
    <property type="entry name" value="Beta-lactam/transpept-like"/>
</dbReference>
<keyword evidence="3" id="KW-0378">Hydrolase</keyword>
<gene>
    <name evidence="3" type="ORF">EYC87_05415</name>
</gene>
<comment type="caution">
    <text evidence="3">The sequence shown here is derived from an EMBL/GenBank/DDBJ whole genome shotgun (WGS) entry which is preliminary data.</text>
</comment>
<evidence type="ECO:0000313" key="3">
    <source>
        <dbReference type="EMBL" id="MCX2973023.1"/>
    </source>
</evidence>
<feature type="domain" description="Beta-lactamase-related" evidence="2">
    <location>
        <begin position="46"/>
        <end position="356"/>
    </location>
</feature>
<dbReference type="GO" id="GO:0016787">
    <property type="term" value="F:hydrolase activity"/>
    <property type="evidence" value="ECO:0007669"/>
    <property type="project" value="UniProtKB-KW"/>
</dbReference>
<organism evidence="3 4">
    <name type="scientific">Candidatus Seongchinamella marina</name>
    <dbReference type="NCBI Taxonomy" id="2518990"/>
    <lineage>
        <taxon>Bacteria</taxon>
        <taxon>Pseudomonadati</taxon>
        <taxon>Pseudomonadota</taxon>
        <taxon>Gammaproteobacteria</taxon>
        <taxon>Cellvibrionales</taxon>
        <taxon>Halieaceae</taxon>
        <taxon>Seongchinamella</taxon>
    </lineage>
</organism>
<keyword evidence="1" id="KW-0732">Signal</keyword>
<proteinExistence type="predicted"/>
<dbReference type="EMBL" id="SHNP01000002">
    <property type="protein sequence ID" value="MCX2973023.1"/>
    <property type="molecule type" value="Genomic_DNA"/>
</dbReference>
<feature type="chain" id="PRO_5046625799" evidence="1">
    <location>
        <begin position="19"/>
        <end position="382"/>
    </location>
</feature>
<dbReference type="Pfam" id="PF00144">
    <property type="entry name" value="Beta-lactamase"/>
    <property type="match status" value="1"/>
</dbReference>
<dbReference type="Proteomes" id="UP001143307">
    <property type="component" value="Unassembled WGS sequence"/>
</dbReference>
<dbReference type="InterPro" id="IPR050789">
    <property type="entry name" value="Diverse_Enzym_Activities"/>
</dbReference>
<evidence type="ECO:0000313" key="4">
    <source>
        <dbReference type="Proteomes" id="UP001143307"/>
    </source>
</evidence>
<dbReference type="SUPFAM" id="SSF56601">
    <property type="entry name" value="beta-lactamase/transpeptidase-like"/>
    <property type="match status" value="1"/>
</dbReference>